<reference evidence="1" key="1">
    <citation type="journal article" date="2023" name="Insect Mol. Biol.">
        <title>Genome sequencing provides insights into the evolution of gene families encoding plant cell wall-degrading enzymes in longhorned beetles.</title>
        <authorList>
            <person name="Shin N.R."/>
            <person name="Okamura Y."/>
            <person name="Kirsch R."/>
            <person name="Pauchet Y."/>
        </authorList>
    </citation>
    <scope>NUCLEOTIDE SEQUENCE</scope>
    <source>
        <strain evidence="1">RBIC_L_NR</strain>
    </source>
</reference>
<organism evidence="1 2">
    <name type="scientific">Rhamnusium bicolor</name>
    <dbReference type="NCBI Taxonomy" id="1586634"/>
    <lineage>
        <taxon>Eukaryota</taxon>
        <taxon>Metazoa</taxon>
        <taxon>Ecdysozoa</taxon>
        <taxon>Arthropoda</taxon>
        <taxon>Hexapoda</taxon>
        <taxon>Insecta</taxon>
        <taxon>Pterygota</taxon>
        <taxon>Neoptera</taxon>
        <taxon>Endopterygota</taxon>
        <taxon>Coleoptera</taxon>
        <taxon>Polyphaga</taxon>
        <taxon>Cucujiformia</taxon>
        <taxon>Chrysomeloidea</taxon>
        <taxon>Cerambycidae</taxon>
        <taxon>Lepturinae</taxon>
        <taxon>Rhagiini</taxon>
        <taxon>Rhamnusium</taxon>
    </lineage>
</organism>
<keyword evidence="2" id="KW-1185">Reference proteome</keyword>
<accession>A0AAV8WTI9</accession>
<protein>
    <submittedName>
        <fullName evidence="1">Uncharacterized protein</fullName>
    </submittedName>
</protein>
<sequence length="147" mass="16475">MLCGEFHRAPIGLHLNSIFISDNRSPYCSLLTLVRGMAAITAQAVHDDEDIFLVWENSALDLSNLTPIFLKKIVSENGLLSYENPNYHLGPSNRLDDALNSNTENVYEDIYQELDDICNMGHGVKVGLSRVMLGEKHMLLSISVPWE</sequence>
<gene>
    <name evidence="1" type="ORF">NQ314_017795</name>
</gene>
<name>A0AAV8WTI9_9CUCU</name>
<dbReference type="EMBL" id="JANEYF010004977">
    <property type="protein sequence ID" value="KAJ8929502.1"/>
    <property type="molecule type" value="Genomic_DNA"/>
</dbReference>
<evidence type="ECO:0000313" key="1">
    <source>
        <dbReference type="EMBL" id="KAJ8929502.1"/>
    </source>
</evidence>
<dbReference type="Proteomes" id="UP001162156">
    <property type="component" value="Unassembled WGS sequence"/>
</dbReference>
<evidence type="ECO:0000313" key="2">
    <source>
        <dbReference type="Proteomes" id="UP001162156"/>
    </source>
</evidence>
<proteinExistence type="predicted"/>
<dbReference type="AlphaFoldDB" id="A0AAV8WTI9"/>
<comment type="caution">
    <text evidence="1">The sequence shown here is derived from an EMBL/GenBank/DDBJ whole genome shotgun (WGS) entry which is preliminary data.</text>
</comment>